<dbReference type="AlphaFoldDB" id="A0A919LNB8"/>
<evidence type="ECO:0000313" key="1">
    <source>
        <dbReference type="EMBL" id="GHK53216.1"/>
    </source>
</evidence>
<gene>
    <name evidence="1" type="ORF">KPZU09_29520</name>
</gene>
<protein>
    <submittedName>
        <fullName evidence="1">Uncharacterized protein</fullName>
    </submittedName>
</protein>
<reference evidence="1" key="1">
    <citation type="submission" date="2020-10" db="EMBL/GenBank/DDBJ databases">
        <title>Genome Sequence of ESBL Producing Zambian Clinical Strains.</title>
        <authorList>
            <person name="Shawa M."/>
            <person name="Furuta Y."/>
            <person name="Simbotwe M."/>
            <person name="Mulenga E."/>
            <person name="Mubanga M."/>
            <person name="Mulenga G."/>
            <person name="Kaile C."/>
            <person name="Zorigt T."/>
            <person name="Hang'ombe B."/>
            <person name="Higashi H."/>
        </authorList>
    </citation>
    <scope>NUCLEOTIDE SEQUENCE</scope>
    <source>
        <strain evidence="1">Zam_UTH_09</strain>
    </source>
</reference>
<sequence>MASQTIGEAAAIPPAALALAANDDFAEVMFAGVMEDRFLFRRVGEGGGFGPQPGPDAARRE</sequence>
<dbReference type="Proteomes" id="UP000655094">
    <property type="component" value="Unassembled WGS sequence"/>
</dbReference>
<name>A0A919LNB8_KLEPN</name>
<evidence type="ECO:0000313" key="2">
    <source>
        <dbReference type="Proteomes" id="UP000655094"/>
    </source>
</evidence>
<dbReference type="EMBL" id="BNFF01000001">
    <property type="protein sequence ID" value="GHK53216.1"/>
    <property type="molecule type" value="Genomic_DNA"/>
</dbReference>
<organism evidence="1 2">
    <name type="scientific">Klebsiella pneumoniae</name>
    <dbReference type="NCBI Taxonomy" id="573"/>
    <lineage>
        <taxon>Bacteria</taxon>
        <taxon>Pseudomonadati</taxon>
        <taxon>Pseudomonadota</taxon>
        <taxon>Gammaproteobacteria</taxon>
        <taxon>Enterobacterales</taxon>
        <taxon>Enterobacteriaceae</taxon>
        <taxon>Klebsiella/Raoultella group</taxon>
        <taxon>Klebsiella</taxon>
        <taxon>Klebsiella pneumoniae complex</taxon>
    </lineage>
</organism>
<accession>A0A919LNB8</accession>
<proteinExistence type="predicted"/>
<comment type="caution">
    <text evidence="1">The sequence shown here is derived from an EMBL/GenBank/DDBJ whole genome shotgun (WGS) entry which is preliminary data.</text>
</comment>